<gene>
    <name evidence="7" type="ORF">S12H4_49729</name>
</gene>
<dbReference type="InterPro" id="IPR011006">
    <property type="entry name" value="CheY-like_superfamily"/>
</dbReference>
<dbReference type="FunFam" id="3.40.50.2300:FF:000001">
    <property type="entry name" value="DNA-binding response regulator PhoB"/>
    <property type="match status" value="1"/>
</dbReference>
<evidence type="ECO:0000256" key="3">
    <source>
        <dbReference type="ARBA" id="ARBA00023015"/>
    </source>
</evidence>
<sequence length="123" mass="13825">MLIVEDERVLAEVLADNLREEGLEVAVARDGESALQLWQSSQPDLVILDVMLPRLSGLDVCRRMRTAGDRTPVLFLSAKGQPEERVEGLRVGGDDYMGKPFHLPELLLRVQNMLSRLEWGQEA</sequence>
<dbReference type="PANTHER" id="PTHR48111:SF22">
    <property type="entry name" value="REGULATOR OF RPOS"/>
    <property type="match status" value="1"/>
</dbReference>
<evidence type="ECO:0000259" key="6">
    <source>
        <dbReference type="PROSITE" id="PS50110"/>
    </source>
</evidence>
<feature type="domain" description="Response regulatory" evidence="6">
    <location>
        <begin position="1"/>
        <end position="114"/>
    </location>
</feature>
<dbReference type="SMART" id="SM00448">
    <property type="entry name" value="REC"/>
    <property type="match status" value="1"/>
</dbReference>
<dbReference type="InterPro" id="IPR001789">
    <property type="entry name" value="Sig_transdc_resp-reg_receiver"/>
</dbReference>
<comment type="caution">
    <text evidence="7">The sequence shown here is derived from an EMBL/GenBank/DDBJ whole genome shotgun (WGS) entry which is preliminary data.</text>
</comment>
<keyword evidence="2" id="KW-0902">Two-component regulatory system</keyword>
<keyword evidence="5" id="KW-0804">Transcription</keyword>
<evidence type="ECO:0000256" key="5">
    <source>
        <dbReference type="ARBA" id="ARBA00023163"/>
    </source>
</evidence>
<dbReference type="GO" id="GO:0000156">
    <property type="term" value="F:phosphorelay response regulator activity"/>
    <property type="evidence" value="ECO:0007669"/>
    <property type="project" value="TreeGrafter"/>
</dbReference>
<dbReference type="AlphaFoldDB" id="X1VHI2"/>
<dbReference type="GO" id="GO:0006355">
    <property type="term" value="P:regulation of DNA-templated transcription"/>
    <property type="evidence" value="ECO:0007669"/>
    <property type="project" value="TreeGrafter"/>
</dbReference>
<organism evidence="7">
    <name type="scientific">marine sediment metagenome</name>
    <dbReference type="NCBI Taxonomy" id="412755"/>
    <lineage>
        <taxon>unclassified sequences</taxon>
        <taxon>metagenomes</taxon>
        <taxon>ecological metagenomes</taxon>
    </lineage>
</organism>
<evidence type="ECO:0000313" key="7">
    <source>
        <dbReference type="EMBL" id="GAJ14331.1"/>
    </source>
</evidence>
<keyword evidence="1" id="KW-0597">Phosphoprotein</keyword>
<dbReference type="GO" id="GO:0032993">
    <property type="term" value="C:protein-DNA complex"/>
    <property type="evidence" value="ECO:0007669"/>
    <property type="project" value="TreeGrafter"/>
</dbReference>
<dbReference type="InterPro" id="IPR039420">
    <property type="entry name" value="WalR-like"/>
</dbReference>
<dbReference type="CDD" id="cd17574">
    <property type="entry name" value="REC_OmpR"/>
    <property type="match status" value="1"/>
</dbReference>
<feature type="non-terminal residue" evidence="7">
    <location>
        <position position="123"/>
    </location>
</feature>
<keyword evidence="3" id="KW-0805">Transcription regulation</keyword>
<protein>
    <recommendedName>
        <fullName evidence="6">Response regulatory domain-containing protein</fullName>
    </recommendedName>
</protein>
<accession>X1VHI2</accession>
<dbReference type="GO" id="GO:0005829">
    <property type="term" value="C:cytosol"/>
    <property type="evidence" value="ECO:0007669"/>
    <property type="project" value="TreeGrafter"/>
</dbReference>
<proteinExistence type="predicted"/>
<dbReference type="SUPFAM" id="SSF52172">
    <property type="entry name" value="CheY-like"/>
    <property type="match status" value="1"/>
</dbReference>
<dbReference type="Gene3D" id="3.40.50.2300">
    <property type="match status" value="1"/>
</dbReference>
<evidence type="ECO:0000256" key="4">
    <source>
        <dbReference type="ARBA" id="ARBA00023125"/>
    </source>
</evidence>
<dbReference type="GO" id="GO:0000976">
    <property type="term" value="F:transcription cis-regulatory region binding"/>
    <property type="evidence" value="ECO:0007669"/>
    <property type="project" value="TreeGrafter"/>
</dbReference>
<evidence type="ECO:0000256" key="2">
    <source>
        <dbReference type="ARBA" id="ARBA00023012"/>
    </source>
</evidence>
<keyword evidence="4" id="KW-0238">DNA-binding</keyword>
<dbReference type="PROSITE" id="PS50110">
    <property type="entry name" value="RESPONSE_REGULATORY"/>
    <property type="match status" value="1"/>
</dbReference>
<name>X1VHI2_9ZZZZ</name>
<dbReference type="Pfam" id="PF00072">
    <property type="entry name" value="Response_reg"/>
    <property type="match status" value="1"/>
</dbReference>
<evidence type="ECO:0000256" key="1">
    <source>
        <dbReference type="ARBA" id="ARBA00022553"/>
    </source>
</evidence>
<reference evidence="7" key="1">
    <citation type="journal article" date="2014" name="Front. Microbiol.">
        <title>High frequency of phylogenetically diverse reductive dehalogenase-homologous genes in deep subseafloor sedimentary metagenomes.</title>
        <authorList>
            <person name="Kawai M."/>
            <person name="Futagami T."/>
            <person name="Toyoda A."/>
            <person name="Takaki Y."/>
            <person name="Nishi S."/>
            <person name="Hori S."/>
            <person name="Arai W."/>
            <person name="Tsubouchi T."/>
            <person name="Morono Y."/>
            <person name="Uchiyama I."/>
            <person name="Ito T."/>
            <person name="Fujiyama A."/>
            <person name="Inagaki F."/>
            <person name="Takami H."/>
        </authorList>
    </citation>
    <scope>NUCLEOTIDE SEQUENCE</scope>
    <source>
        <strain evidence="7">Expedition CK06-06</strain>
    </source>
</reference>
<dbReference type="PANTHER" id="PTHR48111">
    <property type="entry name" value="REGULATOR OF RPOS"/>
    <property type="match status" value="1"/>
</dbReference>
<dbReference type="EMBL" id="BARW01031230">
    <property type="protein sequence ID" value="GAJ14331.1"/>
    <property type="molecule type" value="Genomic_DNA"/>
</dbReference>